<dbReference type="RefSeq" id="WP_136914215.1">
    <property type="nucleotide sequence ID" value="NZ_CP039371.1"/>
</dbReference>
<dbReference type="Proteomes" id="UP000298551">
    <property type="component" value="Chromosome"/>
</dbReference>
<accession>A0A4D6X7V2</accession>
<evidence type="ECO:0000313" key="1">
    <source>
        <dbReference type="EMBL" id="QCI12054.1"/>
    </source>
</evidence>
<dbReference type="EMBL" id="CP039371">
    <property type="protein sequence ID" value="QCI12054.1"/>
    <property type="molecule type" value="Genomic_DNA"/>
</dbReference>
<gene>
    <name evidence="1" type="ORF">E6B08_12100</name>
</gene>
<dbReference type="InterPro" id="IPR000415">
    <property type="entry name" value="Nitroreductase-like"/>
</dbReference>
<organism evidence="1 2">
    <name type="scientific">Pseudomonas putida</name>
    <name type="common">Arthrobacter siderocapsulatus</name>
    <dbReference type="NCBI Taxonomy" id="303"/>
    <lineage>
        <taxon>Bacteria</taxon>
        <taxon>Pseudomonadati</taxon>
        <taxon>Pseudomonadota</taxon>
        <taxon>Gammaproteobacteria</taxon>
        <taxon>Pseudomonadales</taxon>
        <taxon>Pseudomonadaceae</taxon>
        <taxon>Pseudomonas</taxon>
    </lineage>
</organism>
<dbReference type="InterPro" id="IPR052544">
    <property type="entry name" value="Bacteriocin_Proc_Enz"/>
</dbReference>
<dbReference type="PANTHER" id="PTHR43745">
    <property type="entry name" value="NITROREDUCTASE MJ1384-RELATED"/>
    <property type="match status" value="1"/>
</dbReference>
<dbReference type="OrthoDB" id="9801593at2"/>
<dbReference type="GO" id="GO:0016491">
    <property type="term" value="F:oxidoreductase activity"/>
    <property type="evidence" value="ECO:0007669"/>
    <property type="project" value="InterPro"/>
</dbReference>
<name>A0A4D6X7V2_PSEPU</name>
<dbReference type="AlphaFoldDB" id="A0A4D6X7V2"/>
<sequence>MSIIHDQYLYFTPHDVIDETLAFHAKGNYTIHRATQHCSTLHNIPTEALESLTGQELKLDIFSNPHDQAAARLEQLQLNHHLNRNNSCTSFTHRPLHFSTVQELLSPLLRKEDSNYRRGYPSGGAIYPIEVFCINIEKKVKNWPASSDALHLLPGSRKLEAHSPNINTHKLSQSITPENENIGSPTLALVYCLYLPKAVFKYRYRGYRLALLEAGSMYMLMDLRCKELNLNSRIWSGFTDHQLIKNLDLNPTLFLPACVQLIG</sequence>
<dbReference type="SUPFAM" id="SSF55469">
    <property type="entry name" value="FMN-dependent nitroreductase-like"/>
    <property type="match status" value="1"/>
</dbReference>
<evidence type="ECO:0000313" key="2">
    <source>
        <dbReference type="Proteomes" id="UP000298551"/>
    </source>
</evidence>
<dbReference type="PANTHER" id="PTHR43745:SF2">
    <property type="entry name" value="NITROREDUCTASE MJ1384-RELATED"/>
    <property type="match status" value="1"/>
</dbReference>
<dbReference type="Gene3D" id="3.40.109.10">
    <property type="entry name" value="NADH Oxidase"/>
    <property type="match status" value="1"/>
</dbReference>
<protein>
    <submittedName>
        <fullName evidence="1">SagB/ThcOx family dehydrogenase</fullName>
    </submittedName>
</protein>
<proteinExistence type="predicted"/>
<reference evidence="2" key="1">
    <citation type="submission" date="2019-04" db="EMBL/GenBank/DDBJ databases">
        <title>Genome sequence of Pseudomonas putida 1290, an auxin catabolizing strain.</title>
        <authorList>
            <person name="Laird T.S."/>
            <person name="Leveau J.H.J."/>
        </authorList>
    </citation>
    <scope>NUCLEOTIDE SEQUENCE [LARGE SCALE GENOMIC DNA]</scope>
    <source>
        <strain evidence="2">1290</strain>
    </source>
</reference>